<accession>A0A445N370</accession>
<dbReference type="PANTHER" id="PTHR10859">
    <property type="entry name" value="GLYCOSYL TRANSFERASE"/>
    <property type="match status" value="1"/>
</dbReference>
<evidence type="ECO:0000313" key="2">
    <source>
        <dbReference type="EMBL" id="SPD76141.1"/>
    </source>
</evidence>
<dbReference type="InterPro" id="IPR001173">
    <property type="entry name" value="Glyco_trans_2-like"/>
</dbReference>
<organism evidence="2">
    <name type="scientific">uncultured Desulfobacterium sp</name>
    <dbReference type="NCBI Taxonomy" id="201089"/>
    <lineage>
        <taxon>Bacteria</taxon>
        <taxon>Pseudomonadati</taxon>
        <taxon>Thermodesulfobacteriota</taxon>
        <taxon>Desulfobacteria</taxon>
        <taxon>Desulfobacterales</taxon>
        <taxon>Desulfobacteriaceae</taxon>
        <taxon>Desulfobacterium</taxon>
        <taxon>environmental samples</taxon>
    </lineage>
</organism>
<dbReference type="GO" id="GO:0006487">
    <property type="term" value="P:protein N-linked glycosylation"/>
    <property type="evidence" value="ECO:0007669"/>
    <property type="project" value="TreeGrafter"/>
</dbReference>
<dbReference type="GO" id="GO:0016740">
    <property type="term" value="F:transferase activity"/>
    <property type="evidence" value="ECO:0007669"/>
    <property type="project" value="UniProtKB-KW"/>
</dbReference>
<gene>
    <name evidence="2" type="ORF">PITCH_A840027</name>
</gene>
<dbReference type="SUPFAM" id="SSF53448">
    <property type="entry name" value="Nucleotide-diphospho-sugar transferases"/>
    <property type="match status" value="1"/>
</dbReference>
<dbReference type="EMBL" id="OJIN01000230">
    <property type="protein sequence ID" value="SPD76141.1"/>
    <property type="molecule type" value="Genomic_DNA"/>
</dbReference>
<dbReference type="Pfam" id="PF00535">
    <property type="entry name" value="Glycos_transf_2"/>
    <property type="match status" value="1"/>
</dbReference>
<sequence length="247" mass="27722">MDNILSNIKGRFAVVIPAYNHDHKIRDVVEETLKLGMPVIVVDDGSIDSTFERISTIDGILVLRHQTNQGKGAAIMTGFAEAVKVADWAITIDADGQHHPADAIGLIKAIPEGRRPIVVGTRQNMQNTSAPWTSRFGRSFSNFWVWVSGGPLITDSQSGFRIYPLPEVMGLDVRAKRFQFEVEVLVRAKRRHIDVIEAPVSVIYNDGSQRISHFRPFVDFLRNFRTFSLLITQRICSAGTKPQRLKQ</sequence>
<dbReference type="PANTHER" id="PTHR10859:SF91">
    <property type="entry name" value="DOLICHYL-PHOSPHATE BETA-GLUCOSYLTRANSFERASE"/>
    <property type="match status" value="1"/>
</dbReference>
<protein>
    <submittedName>
        <fullName evidence="2">Glycosyl transferase</fullName>
    </submittedName>
</protein>
<feature type="domain" description="Glycosyltransferase 2-like" evidence="1">
    <location>
        <begin position="14"/>
        <end position="135"/>
    </location>
</feature>
<dbReference type="Gene3D" id="3.90.550.10">
    <property type="entry name" value="Spore Coat Polysaccharide Biosynthesis Protein SpsA, Chain A"/>
    <property type="match status" value="1"/>
</dbReference>
<dbReference type="InterPro" id="IPR029044">
    <property type="entry name" value="Nucleotide-diphossugar_trans"/>
</dbReference>
<proteinExistence type="predicted"/>
<reference evidence="2" key="1">
    <citation type="submission" date="2018-01" db="EMBL/GenBank/DDBJ databases">
        <authorList>
            <person name="Regsiter A."/>
            <person name="William W."/>
        </authorList>
    </citation>
    <scope>NUCLEOTIDE SEQUENCE</scope>
    <source>
        <strain evidence="2">TRIP AH-1</strain>
    </source>
</reference>
<dbReference type="AlphaFoldDB" id="A0A445N370"/>
<evidence type="ECO:0000259" key="1">
    <source>
        <dbReference type="Pfam" id="PF00535"/>
    </source>
</evidence>
<name>A0A445N370_9BACT</name>
<dbReference type="CDD" id="cd04179">
    <property type="entry name" value="DPM_DPG-synthase_like"/>
    <property type="match status" value="1"/>
</dbReference>
<keyword evidence="2" id="KW-0808">Transferase</keyword>